<dbReference type="AlphaFoldDB" id="D3PB24"/>
<sequence>MNYNKILPIPNVPQEIIDAVNYKKLAVFIGAGVSRLLGSAGWDELAYNLIKTCFEKKLINYRESDSLKQLKDPKKIITICYHLLKKSNNKEIYYKTLENAIKANTDRLNSQNIYDEIYRLRALFITTNIDSHFHKYFEPANIVFKENEFIPSNIDRNKLYHIHGCLEKDRNSIIFTVPDYIKRYNQEKFNNFLKKIFEEYIVLFLGYGLAEFELLDFLITKSEKRSKYKELKHFILIPFYRGEENILSFERYYYNSMGIEVIPYEKDEKGYEQLYEVLKNWNEEINQVSGYLYDTYEYLEKFANNYEKSEEDKVFQLIKNDEPQRHYFFKCLASTSNPFPWLKPLKEKVYFNPADNPKPQEVPDKKGYFFIPHWNILGYLENVAKKNKEAPSDEITNLLLEIIQEIIDYKDENGERIENYRTDWVMVKVIFSLPIEKISNKHIEFVKIALNSKWDSLLVSSEIKETVLPKLLNEGEKAKNLILELLKVILDYKKIKKDSILGEEDSFDYVPIMGEYWLYESLKVYKPQISKICGLEAAKIAIQKIKEIVTKDKTQFYPIWIPTIEDNPQTSFPDKYQNLLVYFVRNMFEFSKPQEIKEVIKNLLNEEHSIFKRIAIYIINQHYKELNQLLWTWGRNPLDEISVKHELFELFKSHAKDFSDEQIEKIIEWIESKNYYIPEEIKTDEQKKEKFLAYQKKEWLYSLLNSGNPKIVELYNKYNYLDPTELKHPGFDFWMETKWGYESLVDIEEFLNKSNEEIAKYLDSFKDKENIDMEGIADSFRNAVKENPEKFTANMKPFLKIQRIYQYSLLWGLKEAWNLKKPINWDIVFDFISDLISSDDFWNEEYKIYNYRNWIISQIAELIEEGTKDDKHAFEPKLLQKAEKISLILAEKTESELPDMLDIVTSVLNSTKGKIFSAMINYSLRYARLYKTESEERWIKSIKEEFTKRLNRNIDPSIEFSVILGQYLANLYWLDKKWVINHINQIFPKENETHWQAAFTGYLFYSSRIYKDIYFLLRENNHYLKAIKTSFKDEHITERLAQHIAIGYIEDWENLDDEKSLISQLIENGNKKQLLAIITFFWMMREGINDKIKTKIKPLWKAIFEKTIENKESSENQEVISKLITWLILIGEIDDEVFEWLKPAVRYSSKYHNTTFLSEYLMKHVSKTPKKVGELYIEMLNNNIYLDYKVEDIQKTIKILYKRGEKYLADRICNLYGARGFDFLRDIYFEYNKKES</sequence>
<dbReference type="SUPFAM" id="SSF52467">
    <property type="entry name" value="DHS-like NAD/FAD-binding domain"/>
    <property type="match status" value="1"/>
</dbReference>
<protein>
    <submittedName>
        <fullName evidence="1">Uncharacterized protein</fullName>
    </submittedName>
</protein>
<dbReference type="KEGG" id="ddf:DEFDS_0291"/>
<dbReference type="EMBL" id="AP011529">
    <property type="protein sequence ID" value="BAI79797.1"/>
    <property type="molecule type" value="Genomic_DNA"/>
</dbReference>
<dbReference type="OrthoDB" id="78172at2"/>
<reference evidence="1 2" key="1">
    <citation type="journal article" date="2010" name="DNA Res.">
        <title>Bacterial lifestyle in a deep-sea hydrothermal vent chimney revealed by the genome sequence of the thermophilic bacterium Deferribacter desulfuricans SSM1.</title>
        <authorList>
            <person name="Takaki Y."/>
            <person name="Shimamura S."/>
            <person name="Nakagawa S."/>
            <person name="Fukuhara Y."/>
            <person name="Horikawa H."/>
            <person name="Ankai A."/>
            <person name="Harada T."/>
            <person name="Hosoyama A."/>
            <person name="Oguchi A."/>
            <person name="Fukui S."/>
            <person name="Fujita N."/>
            <person name="Takami H."/>
            <person name="Takai K."/>
        </authorList>
    </citation>
    <scope>NUCLEOTIDE SEQUENCE [LARGE SCALE GENOMIC DNA]</scope>
    <source>
        <strain evidence="2">DSM 14783 / JCM 11476 / NBRC 101012 / SSM1</strain>
    </source>
</reference>
<keyword evidence="2" id="KW-1185">Reference proteome</keyword>
<accession>D3PB24</accession>
<evidence type="ECO:0000313" key="1">
    <source>
        <dbReference type="EMBL" id="BAI79797.1"/>
    </source>
</evidence>
<dbReference type="HOGENOM" id="CLU_006089_0_0_0"/>
<gene>
    <name evidence="1" type="ordered locus">DEFDS_0291</name>
</gene>
<dbReference type="RefSeq" id="WP_013007045.1">
    <property type="nucleotide sequence ID" value="NC_013939.1"/>
</dbReference>
<dbReference type="eggNOG" id="COG0846">
    <property type="taxonomic scope" value="Bacteria"/>
</dbReference>
<dbReference type="Proteomes" id="UP000001520">
    <property type="component" value="Chromosome"/>
</dbReference>
<proteinExistence type="predicted"/>
<evidence type="ECO:0000313" key="2">
    <source>
        <dbReference type="Proteomes" id="UP000001520"/>
    </source>
</evidence>
<organism evidence="1 2">
    <name type="scientific">Deferribacter desulfuricans (strain DSM 14783 / JCM 11476 / NBRC 101012 / SSM1)</name>
    <dbReference type="NCBI Taxonomy" id="639282"/>
    <lineage>
        <taxon>Bacteria</taxon>
        <taxon>Pseudomonadati</taxon>
        <taxon>Deferribacterota</taxon>
        <taxon>Deferribacteres</taxon>
        <taxon>Deferribacterales</taxon>
        <taxon>Deferribacteraceae</taxon>
        <taxon>Deferribacter</taxon>
    </lineage>
</organism>
<dbReference type="STRING" id="639282.DEFDS_0291"/>
<dbReference type="InterPro" id="IPR029035">
    <property type="entry name" value="DHS-like_NAD/FAD-binding_dom"/>
</dbReference>
<dbReference type="Pfam" id="PF13289">
    <property type="entry name" value="SIR2_2"/>
    <property type="match status" value="1"/>
</dbReference>
<name>D3PB24_DEFDS</name>